<reference evidence="1 2" key="1">
    <citation type="submission" date="2020-09" db="EMBL/GenBank/DDBJ databases">
        <title>De no assembly of potato wild relative species, Solanum commersonii.</title>
        <authorList>
            <person name="Cho K."/>
        </authorList>
    </citation>
    <scope>NUCLEOTIDE SEQUENCE [LARGE SCALE GENOMIC DNA]</scope>
    <source>
        <strain evidence="1">LZ3.2</strain>
        <tissue evidence="1">Leaf</tissue>
    </source>
</reference>
<protein>
    <submittedName>
        <fullName evidence="1">Uncharacterized protein</fullName>
    </submittedName>
</protein>
<dbReference type="OrthoDB" id="1723891at2759"/>
<name>A0A9J5XQB2_SOLCO</name>
<organism evidence="1 2">
    <name type="scientific">Solanum commersonii</name>
    <name type="common">Commerson's wild potato</name>
    <name type="synonym">Commerson's nightshade</name>
    <dbReference type="NCBI Taxonomy" id="4109"/>
    <lineage>
        <taxon>Eukaryota</taxon>
        <taxon>Viridiplantae</taxon>
        <taxon>Streptophyta</taxon>
        <taxon>Embryophyta</taxon>
        <taxon>Tracheophyta</taxon>
        <taxon>Spermatophyta</taxon>
        <taxon>Magnoliopsida</taxon>
        <taxon>eudicotyledons</taxon>
        <taxon>Gunneridae</taxon>
        <taxon>Pentapetalae</taxon>
        <taxon>asterids</taxon>
        <taxon>lamiids</taxon>
        <taxon>Solanales</taxon>
        <taxon>Solanaceae</taxon>
        <taxon>Solanoideae</taxon>
        <taxon>Solaneae</taxon>
        <taxon>Solanum</taxon>
    </lineage>
</organism>
<dbReference type="InterPro" id="IPR036457">
    <property type="entry name" value="PPM-type-like_dom_sf"/>
</dbReference>
<keyword evidence="2" id="KW-1185">Reference proteome</keyword>
<sequence length="110" mass="12797">MRLLFSDVEVWNVISNKEAIEIVSEIPDRAKTAQHIVQCVVRAWKCKRRGIVVDDISEIVLFFHSKISVSKFTLYAQLHNEEYNAAMHENSLVLRLGQIRSNNPSLIRRY</sequence>
<accession>A0A9J5XQB2</accession>
<dbReference type="Proteomes" id="UP000824120">
    <property type="component" value="Chromosome 8"/>
</dbReference>
<evidence type="ECO:0000313" key="1">
    <source>
        <dbReference type="EMBL" id="KAG5589997.1"/>
    </source>
</evidence>
<gene>
    <name evidence="1" type="ORF">H5410_040511</name>
</gene>
<proteinExistence type="predicted"/>
<evidence type="ECO:0000313" key="2">
    <source>
        <dbReference type="Proteomes" id="UP000824120"/>
    </source>
</evidence>
<dbReference type="SUPFAM" id="SSF81606">
    <property type="entry name" value="PP2C-like"/>
    <property type="match status" value="1"/>
</dbReference>
<dbReference type="Gene3D" id="3.60.40.10">
    <property type="entry name" value="PPM-type phosphatase domain"/>
    <property type="match status" value="1"/>
</dbReference>
<dbReference type="AlphaFoldDB" id="A0A9J5XQB2"/>
<dbReference type="EMBL" id="JACXVP010000008">
    <property type="protein sequence ID" value="KAG5589997.1"/>
    <property type="molecule type" value="Genomic_DNA"/>
</dbReference>
<comment type="caution">
    <text evidence="1">The sequence shown here is derived from an EMBL/GenBank/DDBJ whole genome shotgun (WGS) entry which is preliminary data.</text>
</comment>